<evidence type="ECO:0000256" key="2">
    <source>
        <dbReference type="SAM" id="Phobius"/>
    </source>
</evidence>
<feature type="region of interest" description="Disordered" evidence="1">
    <location>
        <begin position="1"/>
        <end position="52"/>
    </location>
</feature>
<evidence type="ECO:0000256" key="1">
    <source>
        <dbReference type="SAM" id="MobiDB-lite"/>
    </source>
</evidence>
<evidence type="ECO:0000313" key="4">
    <source>
        <dbReference type="EMBL" id="GGO25325.1"/>
    </source>
</evidence>
<feature type="transmembrane region" description="Helical" evidence="2">
    <location>
        <begin position="55"/>
        <end position="76"/>
    </location>
</feature>
<evidence type="ECO:0000259" key="3">
    <source>
        <dbReference type="PROSITE" id="PS51724"/>
    </source>
</evidence>
<dbReference type="InterPro" id="IPR036680">
    <property type="entry name" value="SPOR-like_sf"/>
</dbReference>
<keyword evidence="2" id="KW-0812">Transmembrane</keyword>
<comment type="caution">
    <text evidence="4">The sequence shown here is derived from an EMBL/GenBank/DDBJ whole genome shotgun (WGS) entry which is preliminary data.</text>
</comment>
<reference evidence="4 5" key="1">
    <citation type="journal article" date="2014" name="Int. J. Syst. Evol. Microbiol.">
        <title>Complete genome sequence of Corynebacterium casei LMG S-19264T (=DSM 44701T), isolated from a smear-ripened cheese.</title>
        <authorList>
            <consortium name="US DOE Joint Genome Institute (JGI-PGF)"/>
            <person name="Walter F."/>
            <person name="Albersmeier A."/>
            <person name="Kalinowski J."/>
            <person name="Ruckert C."/>
        </authorList>
    </citation>
    <scope>NUCLEOTIDE SEQUENCE [LARGE SCALE GENOMIC DNA]</scope>
    <source>
        <strain evidence="4 5">CGMCC 1.7029</strain>
    </source>
</reference>
<dbReference type="GO" id="GO:0042834">
    <property type="term" value="F:peptidoglycan binding"/>
    <property type="evidence" value="ECO:0007669"/>
    <property type="project" value="InterPro"/>
</dbReference>
<accession>A0A917YGH4</accession>
<organism evidence="4 5">
    <name type="scientific">Gemmobacter aquaticus</name>
    <dbReference type="NCBI Taxonomy" id="490185"/>
    <lineage>
        <taxon>Bacteria</taxon>
        <taxon>Pseudomonadati</taxon>
        <taxon>Pseudomonadota</taxon>
        <taxon>Alphaproteobacteria</taxon>
        <taxon>Rhodobacterales</taxon>
        <taxon>Paracoccaceae</taxon>
        <taxon>Gemmobacter</taxon>
    </lineage>
</organism>
<gene>
    <name evidence="4" type="ORF">GCM10010991_04860</name>
</gene>
<dbReference type="SUPFAM" id="SSF110997">
    <property type="entry name" value="Sporulation related repeat"/>
    <property type="match status" value="1"/>
</dbReference>
<sequence>MAPRREMQADRADATAPVSGGQDMADVNFDEFTRARQSGQRPGQRQAAPARGRSMTNLVGAIASVALLGGAVFWGYQIAERKVNGIPVLKAEAGPMRVAPDNPGGEVTEHQGLSVNDVAAIGIATPLPDEIVLAPRPAELAVEDLPGLAPDPPAALVPPQVDTPPAQPLTVGRAAADPAQGAIAPAAPVATVTAQAIAMAEELAQGAAPLSDLGIEGALSEAMADAPVVPGGLGKSLVPQRRPAAIAARAPQVPVISQPAAQLAPEALPTGARVVQFGVFDSAEAADARWNALSSNYGELMVGKLRVIQTAESGGRTFYRLRAAGFADEADARRFCSALSAEGTECIPVEIR</sequence>
<evidence type="ECO:0000313" key="5">
    <source>
        <dbReference type="Proteomes" id="UP000598196"/>
    </source>
</evidence>
<feature type="domain" description="SPOR" evidence="3">
    <location>
        <begin position="267"/>
        <end position="352"/>
    </location>
</feature>
<protein>
    <submittedName>
        <fullName evidence="4">Sporulation protein</fullName>
    </submittedName>
</protein>
<name>A0A917YGH4_9RHOB</name>
<keyword evidence="2" id="KW-1133">Transmembrane helix</keyword>
<keyword evidence="2" id="KW-0472">Membrane</keyword>
<dbReference type="InterPro" id="IPR007730">
    <property type="entry name" value="SPOR-like_dom"/>
</dbReference>
<dbReference type="AlphaFoldDB" id="A0A917YGH4"/>
<dbReference type="EMBL" id="BMLP01000001">
    <property type="protein sequence ID" value="GGO25325.1"/>
    <property type="molecule type" value="Genomic_DNA"/>
</dbReference>
<keyword evidence="5" id="KW-1185">Reference proteome</keyword>
<dbReference type="PROSITE" id="PS51724">
    <property type="entry name" value="SPOR"/>
    <property type="match status" value="1"/>
</dbReference>
<feature type="compositionally biased region" description="Basic and acidic residues" evidence="1">
    <location>
        <begin position="1"/>
        <end position="13"/>
    </location>
</feature>
<proteinExistence type="predicted"/>
<dbReference type="Proteomes" id="UP000598196">
    <property type="component" value="Unassembled WGS sequence"/>
</dbReference>
<dbReference type="Gene3D" id="3.30.70.1070">
    <property type="entry name" value="Sporulation related repeat"/>
    <property type="match status" value="1"/>
</dbReference>
<dbReference type="Pfam" id="PF05036">
    <property type="entry name" value="SPOR"/>
    <property type="match status" value="1"/>
</dbReference>